<reference evidence="1 2" key="1">
    <citation type="submission" date="2023-10" db="EMBL/GenBank/DDBJ databases">
        <title>Chromosome-scale genome assembly provides insights into flower coloration mechanisms of Canna indica.</title>
        <authorList>
            <person name="Li C."/>
        </authorList>
    </citation>
    <scope>NUCLEOTIDE SEQUENCE [LARGE SCALE GENOMIC DNA]</scope>
    <source>
        <tissue evidence="1">Flower</tissue>
    </source>
</reference>
<dbReference type="EMBL" id="CP136896">
    <property type="protein sequence ID" value="WOL13183.1"/>
    <property type="molecule type" value="Genomic_DNA"/>
</dbReference>
<proteinExistence type="predicted"/>
<sequence>MADGSAAASKHPLQFRSISMPPRPHPAILRVEEELKKLRNCVALSSSMPQVASDGLRELAAAYKSIEKHLCFPCNQKAFTCSLQKNWLEDELDESIRLLDLCGDLKDSFTTMKEHVQDLQALIRRGENAAIEGKVSAYFHIANKANKDVKNCFKSLKQMNGKCVGKGCDQSVVSSFLLELKAVTVSLLHLVSSFLSMQTRGAKTSKWSSVTKALNKSKVVSWYSSLEDICCKGVDDSRVVKFQNQLQVLEDNAKVLESGLECLFKQLIKSRVHLLNIISS</sequence>
<evidence type="ECO:0000313" key="2">
    <source>
        <dbReference type="Proteomes" id="UP001327560"/>
    </source>
</evidence>
<name>A0AAQ3QKS8_9LILI</name>
<dbReference type="Pfam" id="PF03087">
    <property type="entry name" value="BPS1"/>
    <property type="match status" value="1"/>
</dbReference>
<organism evidence="1 2">
    <name type="scientific">Canna indica</name>
    <name type="common">Indian-shot</name>
    <dbReference type="NCBI Taxonomy" id="4628"/>
    <lineage>
        <taxon>Eukaryota</taxon>
        <taxon>Viridiplantae</taxon>
        <taxon>Streptophyta</taxon>
        <taxon>Embryophyta</taxon>
        <taxon>Tracheophyta</taxon>
        <taxon>Spermatophyta</taxon>
        <taxon>Magnoliopsida</taxon>
        <taxon>Liliopsida</taxon>
        <taxon>Zingiberales</taxon>
        <taxon>Cannaceae</taxon>
        <taxon>Canna</taxon>
    </lineage>
</organism>
<keyword evidence="2" id="KW-1185">Reference proteome</keyword>
<dbReference type="InterPro" id="IPR004320">
    <property type="entry name" value="BPS1_pln"/>
</dbReference>
<dbReference type="GO" id="GO:0048364">
    <property type="term" value="P:root development"/>
    <property type="evidence" value="ECO:0007669"/>
    <property type="project" value="InterPro"/>
</dbReference>
<protein>
    <submittedName>
        <fullName evidence="1">Uncharacterized protein</fullName>
    </submittedName>
</protein>
<dbReference type="AlphaFoldDB" id="A0AAQ3QKS8"/>
<dbReference type="PANTHER" id="PTHR33070">
    <property type="entry name" value="OS06G0725500 PROTEIN"/>
    <property type="match status" value="1"/>
</dbReference>
<evidence type="ECO:0000313" key="1">
    <source>
        <dbReference type="EMBL" id="WOL13183.1"/>
    </source>
</evidence>
<gene>
    <name evidence="1" type="ORF">Cni_G21952</name>
</gene>
<dbReference type="GO" id="GO:0048367">
    <property type="term" value="P:shoot system development"/>
    <property type="evidence" value="ECO:0007669"/>
    <property type="project" value="InterPro"/>
</dbReference>
<dbReference type="Proteomes" id="UP001327560">
    <property type="component" value="Chromosome 7"/>
</dbReference>
<dbReference type="PANTHER" id="PTHR33070:SF120">
    <property type="entry name" value="EXPRESSED PROTEIN"/>
    <property type="match status" value="1"/>
</dbReference>
<accession>A0AAQ3QKS8</accession>